<accession>A0A2H4ZKG9</accession>
<protein>
    <submittedName>
        <fullName evidence="1">Uncharacterized protein</fullName>
    </submittedName>
</protein>
<organism evidence="1">
    <name type="scientific">Cryptophlebia leucotreta granulosis virus</name>
    <name type="common">ClGV</name>
    <name type="synonym">Cryptophlebia leucotreta granulovirus</name>
    <dbReference type="NCBI Taxonomy" id="35254"/>
    <lineage>
        <taxon>Viruses</taxon>
        <taxon>Viruses incertae sedis</taxon>
        <taxon>Naldaviricetes</taxon>
        <taxon>Lefavirales</taxon>
        <taxon>Baculoviridae</taxon>
        <taxon>Betabaculovirus</taxon>
        <taxon>Betabaculovirus cryleucotretae</taxon>
    </lineage>
</organism>
<proteinExistence type="predicted"/>
<organismHost>
    <name type="scientific">Tortricidae</name>
    <dbReference type="NCBI Taxonomy" id="7139"/>
</organismHost>
<reference evidence="1" key="1">
    <citation type="journal article" date="2017" name="Int. J. Mol. Sci.">
        <title>Genome Analysis and Genetic Stability of the Cryptophlebia leucotreta Granulovirus (CrleGV-SA) after 15 Years of Commercial Use as a Biopesticide.</title>
        <authorList>
            <person name="van der Merwe M."/>
            <person name="Jukes M.D."/>
            <person name="Rabalski L."/>
            <person name="Knox C."/>
            <person name="Opoku-Debrah J.K."/>
            <person name="Moore S.D."/>
            <person name="Krejmer-Rabalska M."/>
            <person name="Szewczyk B."/>
            <person name="Hill M.P."/>
        </authorList>
    </citation>
    <scope>NUCLEOTIDE SEQUENCE</scope>
    <source>
        <strain evidence="1">CrleGV-SA</strain>
    </source>
</reference>
<sequence length="99" mass="11504">MKRVSDTENYYNKMSRTENEDDIANLCACNTYIVTDEPQSNFVKLKVQVDYSEMLTAIISLREGDLNLYNSAKRDIMKFLIKKHPKLTLGQVYTVYVLV</sequence>
<evidence type="ECO:0000313" key="1">
    <source>
        <dbReference type="EMBL" id="AUF82065.1"/>
    </source>
</evidence>
<dbReference type="EMBL" id="MF974563">
    <property type="protein sequence ID" value="AUF82065.1"/>
    <property type="molecule type" value="Genomic_DNA"/>
</dbReference>
<name>A0A2H4ZKG9_GVCL</name>